<keyword evidence="4 6" id="KW-0808">Transferase</keyword>
<dbReference type="InterPro" id="IPR008166">
    <property type="entry name" value="Glyco_transf_92"/>
</dbReference>
<dbReference type="EMBL" id="HBEC01019026">
    <property type="protein sequence ID" value="CAD8288899.1"/>
    <property type="molecule type" value="Transcribed_RNA"/>
</dbReference>
<comment type="subcellular location">
    <subcellularLocation>
        <location evidence="1">Membrane</location>
    </subcellularLocation>
</comment>
<keyword evidence="3 6" id="KW-0328">Glycosyltransferase</keyword>
<dbReference type="Pfam" id="PF01697">
    <property type="entry name" value="Glyco_transf_92"/>
    <property type="match status" value="1"/>
</dbReference>
<name>A0A7R9VBJ1_9CHLO</name>
<dbReference type="GO" id="GO:0016020">
    <property type="term" value="C:membrane"/>
    <property type="evidence" value="ECO:0007669"/>
    <property type="project" value="UniProtKB-SubCell"/>
</dbReference>
<evidence type="ECO:0000256" key="1">
    <source>
        <dbReference type="ARBA" id="ARBA00004370"/>
    </source>
</evidence>
<proteinExistence type="inferred from homology"/>
<evidence type="ECO:0000313" key="7">
    <source>
        <dbReference type="EMBL" id="CAD8288899.1"/>
    </source>
</evidence>
<dbReference type="AlphaFoldDB" id="A0A7R9VBJ1"/>
<organism evidence="7">
    <name type="scientific">Chlamydomonas euryale</name>
    <dbReference type="NCBI Taxonomy" id="1486919"/>
    <lineage>
        <taxon>Eukaryota</taxon>
        <taxon>Viridiplantae</taxon>
        <taxon>Chlorophyta</taxon>
        <taxon>core chlorophytes</taxon>
        <taxon>Chlorophyceae</taxon>
        <taxon>CS clade</taxon>
        <taxon>Chlamydomonadales</taxon>
        <taxon>Chlamydomonadaceae</taxon>
        <taxon>Chlamydomonas</taxon>
    </lineage>
</organism>
<evidence type="ECO:0000256" key="6">
    <source>
        <dbReference type="RuleBase" id="RU366017"/>
    </source>
</evidence>
<keyword evidence="5" id="KW-0472">Membrane</keyword>
<evidence type="ECO:0000256" key="2">
    <source>
        <dbReference type="ARBA" id="ARBA00007647"/>
    </source>
</evidence>
<dbReference type="GO" id="GO:0016757">
    <property type="term" value="F:glycosyltransferase activity"/>
    <property type="evidence" value="ECO:0007669"/>
    <property type="project" value="UniProtKB-UniRule"/>
</dbReference>
<reference evidence="7" key="1">
    <citation type="submission" date="2021-01" db="EMBL/GenBank/DDBJ databases">
        <authorList>
            <person name="Corre E."/>
            <person name="Pelletier E."/>
            <person name="Niang G."/>
            <person name="Scheremetjew M."/>
            <person name="Finn R."/>
            <person name="Kale V."/>
            <person name="Holt S."/>
            <person name="Cochrane G."/>
            <person name="Meng A."/>
            <person name="Brown T."/>
            <person name="Cohen L."/>
        </authorList>
    </citation>
    <scope>NUCLEOTIDE SEQUENCE</scope>
    <source>
        <strain evidence="7">CCMP219</strain>
    </source>
</reference>
<evidence type="ECO:0000256" key="4">
    <source>
        <dbReference type="ARBA" id="ARBA00022679"/>
    </source>
</evidence>
<comment type="similarity">
    <text evidence="2 6">Belongs to the glycosyltransferase 92 family.</text>
</comment>
<protein>
    <recommendedName>
        <fullName evidence="6">Glycosyltransferase family 92 protein</fullName>
        <ecNumber evidence="6">2.4.1.-</ecNumber>
    </recommendedName>
</protein>
<sequence length="278" mass="31063">MQPHRRAVVVMKPPYNLHPDLIACHVEHHVLLGFERYLLYLTPESVDAVLGSHTLLPWIRSGMVVPVLWDMTESQPHLPAWGQRLIYTHAVLAHKAQHVHLFMPDFDEYLVATRPGLDTIADMVRACAPPVTGAGPHASLQLQRRHVVADAPAGDGGASEAELLLQARARGQHPLARHTRINLSSPPYIKSMVDPTQIMLFFIHEAKAFNSRRVFDVDAGCMLLSHLPNLYAPRVAGASALSHFRENPEWSGAVARLLHQQAQWRQRLDPSLVVTQQP</sequence>
<dbReference type="EC" id="2.4.1.-" evidence="6"/>
<gene>
    <name evidence="7" type="ORF">CEUR00632_LOCUS8938</name>
</gene>
<accession>A0A7R9VBJ1</accession>
<evidence type="ECO:0000256" key="3">
    <source>
        <dbReference type="ARBA" id="ARBA00022676"/>
    </source>
</evidence>
<evidence type="ECO:0000256" key="5">
    <source>
        <dbReference type="ARBA" id="ARBA00023136"/>
    </source>
</evidence>